<dbReference type="RefSeq" id="WP_186918468.1">
    <property type="nucleotide sequence ID" value="NZ_JACOPQ010000002.1"/>
</dbReference>
<proteinExistence type="predicted"/>
<dbReference type="Proteomes" id="UP000607645">
    <property type="component" value="Unassembled WGS sequence"/>
</dbReference>
<dbReference type="EMBL" id="JACOPQ010000002">
    <property type="protein sequence ID" value="MBC5736071.1"/>
    <property type="molecule type" value="Genomic_DNA"/>
</dbReference>
<gene>
    <name evidence="1" type="ORF">H8S62_03485</name>
</gene>
<reference evidence="1" key="1">
    <citation type="submission" date="2020-08" db="EMBL/GenBank/DDBJ databases">
        <title>Genome public.</title>
        <authorList>
            <person name="Liu C."/>
            <person name="Sun Q."/>
        </authorList>
    </citation>
    <scope>NUCLEOTIDE SEQUENCE</scope>
    <source>
        <strain evidence="1">NSJ-52</strain>
    </source>
</reference>
<protein>
    <recommendedName>
        <fullName evidence="3">DUF2577 domain-containing protein</fullName>
    </recommendedName>
</protein>
<dbReference type="AlphaFoldDB" id="A0A8J6MBS3"/>
<keyword evidence="2" id="KW-1185">Reference proteome</keyword>
<comment type="caution">
    <text evidence="1">The sequence shown here is derived from an EMBL/GenBank/DDBJ whole genome shotgun (WGS) entry which is preliminary data.</text>
</comment>
<organism evidence="1 2">
    <name type="scientific">Lawsonibacter faecis</name>
    <dbReference type="NCBI Taxonomy" id="2763052"/>
    <lineage>
        <taxon>Bacteria</taxon>
        <taxon>Bacillati</taxon>
        <taxon>Bacillota</taxon>
        <taxon>Clostridia</taxon>
        <taxon>Eubacteriales</taxon>
        <taxon>Oscillospiraceae</taxon>
        <taxon>Lawsonibacter</taxon>
    </lineage>
</organism>
<name>A0A8J6MBS3_9FIRM</name>
<evidence type="ECO:0008006" key="3">
    <source>
        <dbReference type="Google" id="ProtNLM"/>
    </source>
</evidence>
<accession>A0A8J6MBS3</accession>
<evidence type="ECO:0000313" key="1">
    <source>
        <dbReference type="EMBL" id="MBC5736071.1"/>
    </source>
</evidence>
<sequence>MDPFAEMAALLTPSVAKSAPEGLVLQAGNGLPLRVAAHGLPLEAGDLAVNPALDWRWTEDDGAPEKLRAGDRVVLLTGDGERYYILCKVVDA</sequence>
<evidence type="ECO:0000313" key="2">
    <source>
        <dbReference type="Proteomes" id="UP000607645"/>
    </source>
</evidence>